<dbReference type="InterPro" id="IPR009331">
    <property type="entry name" value="Oligogalacturonate-sp_porin"/>
</dbReference>
<dbReference type="PANTHER" id="PTHR38105">
    <property type="entry name" value="OUTER MEMBRANE PROTEIN-RELATED-RELATED"/>
    <property type="match status" value="1"/>
</dbReference>
<dbReference type="Pfam" id="PF06178">
    <property type="entry name" value="KdgM"/>
    <property type="match status" value="1"/>
</dbReference>
<dbReference type="GO" id="GO:0015288">
    <property type="term" value="F:porin activity"/>
    <property type="evidence" value="ECO:0007669"/>
    <property type="project" value="TreeGrafter"/>
</dbReference>
<feature type="signal peptide" evidence="2">
    <location>
        <begin position="1"/>
        <end position="19"/>
    </location>
</feature>
<dbReference type="InterPro" id="IPR053713">
    <property type="entry name" value="Bact_OM_Channel_sf"/>
</dbReference>
<evidence type="ECO:0000256" key="1">
    <source>
        <dbReference type="ARBA" id="ARBA00022729"/>
    </source>
</evidence>
<reference evidence="4" key="1">
    <citation type="submission" date="2018-05" db="EMBL/GenBank/DDBJ databases">
        <authorList>
            <person name="Cea G.-C."/>
            <person name="William W."/>
        </authorList>
    </citation>
    <scope>NUCLEOTIDE SEQUENCE [LARGE SCALE GENOMIC DNA]</scope>
    <source>
        <strain evidence="4">DB21MT 5</strain>
    </source>
</reference>
<evidence type="ECO:0000256" key="2">
    <source>
        <dbReference type="SAM" id="SignalP"/>
    </source>
</evidence>
<keyword evidence="4" id="KW-1185">Reference proteome</keyword>
<name>A0A330LJR3_9GAMM</name>
<dbReference type="KEGG" id="mya:MORIYA_0028"/>
<dbReference type="GO" id="GO:0015772">
    <property type="term" value="P:oligosaccharide transport"/>
    <property type="evidence" value="ECO:0007669"/>
    <property type="project" value="TreeGrafter"/>
</dbReference>
<dbReference type="Gene3D" id="2.40.160.40">
    <property type="entry name" value="monomeric porin ompg"/>
    <property type="match status" value="1"/>
</dbReference>
<gene>
    <name evidence="3" type="ORF">MORIYA_0028</name>
</gene>
<proteinExistence type="predicted"/>
<protein>
    <recommendedName>
        <fullName evidence="5">Porin</fullName>
    </recommendedName>
</protein>
<evidence type="ECO:0008006" key="5">
    <source>
        <dbReference type="Google" id="ProtNLM"/>
    </source>
</evidence>
<accession>A0A330LJR3</accession>
<feature type="chain" id="PRO_5016402279" description="Porin" evidence="2">
    <location>
        <begin position="20"/>
        <end position="241"/>
    </location>
</feature>
<keyword evidence="1 2" id="KW-0732">Signal</keyword>
<dbReference type="Proteomes" id="UP000250163">
    <property type="component" value="Chromosome MORIYA"/>
</dbReference>
<evidence type="ECO:0000313" key="4">
    <source>
        <dbReference type="Proteomes" id="UP000250163"/>
    </source>
</evidence>
<organism evidence="3 4">
    <name type="scientific">Moritella yayanosii</name>
    <dbReference type="NCBI Taxonomy" id="69539"/>
    <lineage>
        <taxon>Bacteria</taxon>
        <taxon>Pseudomonadati</taxon>
        <taxon>Pseudomonadota</taxon>
        <taxon>Gammaproteobacteria</taxon>
        <taxon>Alteromonadales</taxon>
        <taxon>Moritellaceae</taxon>
        <taxon>Moritella</taxon>
    </lineage>
</organism>
<dbReference type="OrthoDB" id="6213538at2"/>
<dbReference type="GO" id="GO:0009279">
    <property type="term" value="C:cell outer membrane"/>
    <property type="evidence" value="ECO:0007669"/>
    <property type="project" value="TreeGrafter"/>
</dbReference>
<evidence type="ECO:0000313" key="3">
    <source>
        <dbReference type="EMBL" id="SQD76506.1"/>
    </source>
</evidence>
<dbReference type="EMBL" id="LS483250">
    <property type="protein sequence ID" value="SQD76506.1"/>
    <property type="molecule type" value="Genomic_DNA"/>
</dbReference>
<dbReference type="RefSeq" id="WP_112711648.1">
    <property type="nucleotide sequence ID" value="NZ_LS483250.1"/>
</dbReference>
<sequence>MKKFALTLLCASIAAPALAGGSSYVTGNVQLHDRADFNGSDVTSTIEAGHTFTTGTTLLVEIDGIQLGNTDYGTTGKQGSSAASAYTTLGVEQSFSINENLWVAAGYHHLLHDGKAVQYRPLVKIGYNFDNGLSISNRTRMQIQANDAINVSGVDETNDQVRFDNNIAYQFQDMPVNVKYNNVYYVNDGVTKDNSMEHELRATWTRAGVQPYVEYRNQESSSKTNPGHNNNVFVVGASYGF</sequence>
<dbReference type="AlphaFoldDB" id="A0A330LJR3"/>
<dbReference type="PANTHER" id="PTHR38105:SF5">
    <property type="entry name" value="OUTER MEMBRANE PROTEIN"/>
    <property type="match status" value="1"/>
</dbReference>